<sequence>MISNYFKIARRNLIKNQTYALINVTGLALGIGAALLIFSLVRYHHTIDTHHQKYASIYRVTTEFVTPEGNFNVTGVPYELGKALRNDHPDIENLAMIELYRDPLVAIPVANEPDRKFKDAHRMGAFVQPSYFKIFDYEWLAGGPTGLAQPNTVVLSAENAIRYFGTTQVLGKIIKINATLNARIVGVFKDYRDNTDFAYSLMASWASLPEFHDRPLNDGFDNIDSGTQCFVSLNNHFTKADWDRQMLAFVKKYKPHGVKDTRFPMQPLRDIHFSTETGGVSSGLIWSLFAIGIFLLITACINFVNLATAQALNRSREVGVRKVLGSTRPQLFWQFMGETALLTLTATAIALLFFQVGQQLAQEYLHGVFRFTFYYDPSVIGWLVLIVTGVIFLSGFYPALVLTGFKPALALAGRITSRQVGGFSIRRSLVVTQFAISQMLIVGMVVVANQLQYIQTKDLGFRQEAILTVRLPSSPQQDVGKMENFRHRAMAIPEVEKLSYSMSGPPQTGWISQTFIKFDTRPEPEKFTPQQKYIDAAYVDLYGLKLVAGRNLQPADTSREALVNETFVKQLGIRNPAQVLGKILHTSGKLEIVGVVKDFNERDLKSGIFPLYMTTRATSYYYASLQLHNGNFERVIHQLEKEYNQVYPDSYFTAQFVDEQLQENYVQEQTMAKLVDFFAGIAVVIGCLGLYGLVLFMANQKTKEIGVRKVLGASISNILWLFGKEFARLIAVAFVVATPVAWWVMTHWLQDFAYKIDIGPGIFGIALLATVIVAALTVSFQSVKAALMNPVKSLKSE</sequence>
<dbReference type="EMBL" id="QOWE01000035">
    <property type="protein sequence ID" value="RCR65825.1"/>
    <property type="molecule type" value="Genomic_DNA"/>
</dbReference>
<keyword evidence="10" id="KW-1185">Reference proteome</keyword>
<evidence type="ECO:0000313" key="10">
    <source>
        <dbReference type="Proteomes" id="UP000253383"/>
    </source>
</evidence>
<dbReference type="GO" id="GO:0005886">
    <property type="term" value="C:plasma membrane"/>
    <property type="evidence" value="ECO:0007669"/>
    <property type="project" value="UniProtKB-SubCell"/>
</dbReference>
<evidence type="ECO:0000256" key="3">
    <source>
        <dbReference type="ARBA" id="ARBA00022692"/>
    </source>
</evidence>
<dbReference type="Proteomes" id="UP000253383">
    <property type="component" value="Unassembled WGS sequence"/>
</dbReference>
<feature type="domain" description="ABC3 transporter permease C-terminal" evidence="7">
    <location>
        <begin position="677"/>
        <end position="789"/>
    </location>
</feature>
<dbReference type="OrthoDB" id="5933722at2"/>
<comment type="subcellular location">
    <subcellularLocation>
        <location evidence="1">Cell membrane</location>
        <topology evidence="1">Multi-pass membrane protein</topology>
    </subcellularLocation>
</comment>
<dbReference type="AlphaFoldDB" id="A0A368JEY1"/>
<feature type="transmembrane region" description="Helical" evidence="6">
    <location>
        <begin position="379"/>
        <end position="405"/>
    </location>
</feature>
<keyword evidence="4 6" id="KW-1133">Transmembrane helix</keyword>
<name>A0A368JEY1_9BACT</name>
<dbReference type="Pfam" id="PF12704">
    <property type="entry name" value="MacB_PCD"/>
    <property type="match status" value="1"/>
</dbReference>
<evidence type="ECO:0000256" key="6">
    <source>
        <dbReference type="SAM" id="Phobius"/>
    </source>
</evidence>
<evidence type="ECO:0000259" key="8">
    <source>
        <dbReference type="Pfam" id="PF12704"/>
    </source>
</evidence>
<feature type="transmembrane region" description="Helical" evidence="6">
    <location>
        <begin position="331"/>
        <end position="354"/>
    </location>
</feature>
<evidence type="ECO:0000256" key="5">
    <source>
        <dbReference type="ARBA" id="ARBA00023136"/>
    </source>
</evidence>
<dbReference type="Pfam" id="PF02687">
    <property type="entry name" value="FtsX"/>
    <property type="match status" value="2"/>
</dbReference>
<keyword evidence="2" id="KW-1003">Cell membrane</keyword>
<organism evidence="9 10">
    <name type="scientific">Larkinella punicea</name>
    <dbReference type="NCBI Taxonomy" id="2315727"/>
    <lineage>
        <taxon>Bacteria</taxon>
        <taxon>Pseudomonadati</taxon>
        <taxon>Bacteroidota</taxon>
        <taxon>Cytophagia</taxon>
        <taxon>Cytophagales</taxon>
        <taxon>Spirosomataceae</taxon>
        <taxon>Larkinella</taxon>
    </lineage>
</organism>
<keyword evidence="5 6" id="KW-0472">Membrane</keyword>
<gene>
    <name evidence="9" type="ORF">DUE52_30190</name>
</gene>
<dbReference type="GO" id="GO:0022857">
    <property type="term" value="F:transmembrane transporter activity"/>
    <property type="evidence" value="ECO:0007669"/>
    <property type="project" value="TreeGrafter"/>
</dbReference>
<comment type="caution">
    <text evidence="9">The sequence shown here is derived from an EMBL/GenBank/DDBJ whole genome shotgun (WGS) entry which is preliminary data.</text>
</comment>
<protein>
    <submittedName>
        <fullName evidence="9">ABC transporter permease</fullName>
    </submittedName>
</protein>
<feature type="domain" description="ABC3 transporter permease C-terminal" evidence="7">
    <location>
        <begin position="290"/>
        <end position="404"/>
    </location>
</feature>
<feature type="transmembrane region" description="Helical" evidence="6">
    <location>
        <begin position="761"/>
        <end position="780"/>
    </location>
</feature>
<feature type="transmembrane region" description="Helical" evidence="6">
    <location>
        <begin position="677"/>
        <end position="698"/>
    </location>
</feature>
<feature type="domain" description="MacB-like periplasmic core" evidence="8">
    <location>
        <begin position="21"/>
        <end position="211"/>
    </location>
</feature>
<evidence type="ECO:0000256" key="4">
    <source>
        <dbReference type="ARBA" id="ARBA00022989"/>
    </source>
</evidence>
<dbReference type="InterPro" id="IPR025857">
    <property type="entry name" value="MacB_PCD"/>
</dbReference>
<dbReference type="PANTHER" id="PTHR30572">
    <property type="entry name" value="MEMBRANE COMPONENT OF TRANSPORTER-RELATED"/>
    <property type="match status" value="1"/>
</dbReference>
<accession>A0A368JEY1</accession>
<feature type="transmembrane region" description="Helical" evidence="6">
    <location>
        <begin position="284"/>
        <end position="306"/>
    </location>
</feature>
<dbReference type="InterPro" id="IPR050250">
    <property type="entry name" value="Macrolide_Exporter_MacB"/>
</dbReference>
<proteinExistence type="predicted"/>
<feature type="transmembrane region" description="Helical" evidence="6">
    <location>
        <begin position="729"/>
        <end position="749"/>
    </location>
</feature>
<evidence type="ECO:0000259" key="7">
    <source>
        <dbReference type="Pfam" id="PF02687"/>
    </source>
</evidence>
<evidence type="ECO:0000256" key="2">
    <source>
        <dbReference type="ARBA" id="ARBA00022475"/>
    </source>
</evidence>
<feature type="transmembrane region" description="Helical" evidence="6">
    <location>
        <begin position="425"/>
        <end position="448"/>
    </location>
</feature>
<keyword evidence="3 6" id="KW-0812">Transmembrane</keyword>
<feature type="transmembrane region" description="Helical" evidence="6">
    <location>
        <begin position="20"/>
        <end position="41"/>
    </location>
</feature>
<evidence type="ECO:0000256" key="1">
    <source>
        <dbReference type="ARBA" id="ARBA00004651"/>
    </source>
</evidence>
<dbReference type="InterPro" id="IPR003838">
    <property type="entry name" value="ABC3_permease_C"/>
</dbReference>
<evidence type="ECO:0000313" key="9">
    <source>
        <dbReference type="EMBL" id="RCR65825.1"/>
    </source>
</evidence>
<dbReference type="PANTHER" id="PTHR30572:SF18">
    <property type="entry name" value="ABC-TYPE MACROLIDE FAMILY EXPORT SYSTEM PERMEASE COMPONENT 2"/>
    <property type="match status" value="1"/>
</dbReference>
<reference evidence="9 10" key="1">
    <citation type="submission" date="2018-07" db="EMBL/GenBank/DDBJ databases">
        <title>Genome analysis of Larkinella rosea.</title>
        <authorList>
            <person name="Zhou Z."/>
            <person name="Wang G."/>
        </authorList>
    </citation>
    <scope>NUCLEOTIDE SEQUENCE [LARGE SCALE GENOMIC DNA]</scope>
    <source>
        <strain evidence="10">zzj9</strain>
    </source>
</reference>